<accession>A0A1D8JJU7</accession>
<name>A0A1D8JJU7_9BACL</name>
<comment type="cofactor">
    <cofactor evidence="1">
        <name>Mn(2+)</name>
        <dbReference type="ChEBI" id="CHEBI:29035"/>
    </cofactor>
    <text evidence="1">The Mn(2+) ion enhances activity.</text>
</comment>
<evidence type="ECO:0000313" key="3">
    <source>
        <dbReference type="EMBL" id="AOV08973.1"/>
    </source>
</evidence>
<evidence type="ECO:0000259" key="2">
    <source>
        <dbReference type="Pfam" id="PF07687"/>
    </source>
</evidence>
<sequence>MEIKKKIDAWFKHFHAHPEISYQEVKTTEKLTEILAGMGVTYKTFDNVTGVVAEIGEGKEIIAIRADIDALWQEVDGVYQANHSCGHDANIAMVLGALSYLKDEPLEGKIRFIFQPAEEQGNGAVAMVERGVIDDVSYLFGVHLRPIEEIPHGKVLPAIHHGAAAFLEGKIIGVDAHGARPHQGKNVVDPLFAIHQFIKTMYFSPFEAYSVKMTKMQAGGNNVNIIPGSATFAIDTRAQSNAVLDELMEKVNEGIQAIGKLYGVEIETEWKDYTPAAEVSEEASEIATAAILETVGEVGYAPSVITAGSDDFHFYTIHRPELKAAMLGIGADLQPGLHHPKMTFNTEALDIGARVLAATLKKALAREK</sequence>
<proteinExistence type="predicted"/>
<dbReference type="Gene3D" id="3.30.70.360">
    <property type="match status" value="1"/>
</dbReference>
<dbReference type="GO" id="GO:0016787">
    <property type="term" value="F:hydrolase activity"/>
    <property type="evidence" value="ECO:0007669"/>
    <property type="project" value="UniProtKB-KW"/>
</dbReference>
<dbReference type="AlphaFoldDB" id="A0A1D8JJU7"/>
<reference evidence="3 4" key="1">
    <citation type="submission" date="2016-09" db="EMBL/GenBank/DDBJ databases">
        <title>Complete genome sequence of the Lysinibacillus sphaericus LMG 22257, a specie of Bacillus with ureolytic activity that can effectively biodeposit calcium carbonate.</title>
        <authorList>
            <person name="Yan W."/>
        </authorList>
    </citation>
    <scope>NUCLEOTIDE SEQUENCE [LARGE SCALE GENOMIC DNA]</scope>
    <source>
        <strain evidence="3 4">LMG 22257</strain>
    </source>
</reference>
<keyword evidence="4" id="KW-1185">Reference proteome</keyword>
<gene>
    <name evidence="3" type="ORF">BI350_16415</name>
</gene>
<keyword evidence="1" id="KW-0464">Manganese</keyword>
<dbReference type="NCBIfam" id="TIGR01891">
    <property type="entry name" value="amidohydrolases"/>
    <property type="match status" value="1"/>
</dbReference>
<dbReference type="Pfam" id="PF07687">
    <property type="entry name" value="M20_dimer"/>
    <property type="match status" value="1"/>
</dbReference>
<feature type="binding site" evidence="1">
    <location>
        <position position="338"/>
    </location>
    <ligand>
        <name>Mn(2+)</name>
        <dbReference type="ChEBI" id="CHEBI:29035"/>
        <label>2</label>
    </ligand>
</feature>
<feature type="binding site" evidence="1">
    <location>
        <position position="119"/>
    </location>
    <ligand>
        <name>Mn(2+)</name>
        <dbReference type="ChEBI" id="CHEBI:29035"/>
        <label>2</label>
    </ligand>
</feature>
<protein>
    <submittedName>
        <fullName evidence="3">Amidohydrolase</fullName>
    </submittedName>
</protein>
<feature type="binding site" evidence="1">
    <location>
        <position position="87"/>
    </location>
    <ligand>
        <name>Mn(2+)</name>
        <dbReference type="ChEBI" id="CHEBI:29035"/>
        <label>2</label>
    </ligand>
</feature>
<dbReference type="SUPFAM" id="SSF55031">
    <property type="entry name" value="Bacterial exopeptidase dimerisation domain"/>
    <property type="match status" value="1"/>
</dbReference>
<keyword evidence="3" id="KW-0378">Hydrolase</keyword>
<dbReference type="InterPro" id="IPR002933">
    <property type="entry name" value="Peptidase_M20"/>
</dbReference>
<dbReference type="KEGG" id="surl:BI350_16415"/>
<dbReference type="InterPro" id="IPR017439">
    <property type="entry name" value="Amidohydrolase"/>
</dbReference>
<dbReference type="EMBL" id="CP017560">
    <property type="protein sequence ID" value="AOV08973.1"/>
    <property type="molecule type" value="Genomic_DNA"/>
</dbReference>
<dbReference type="Proteomes" id="UP000185746">
    <property type="component" value="Chromosome"/>
</dbReference>
<feature type="binding site" evidence="1">
    <location>
        <position position="85"/>
    </location>
    <ligand>
        <name>Mn(2+)</name>
        <dbReference type="ChEBI" id="CHEBI:29035"/>
        <label>2</label>
    </ligand>
</feature>
<dbReference type="RefSeq" id="WP_075529138.1">
    <property type="nucleotide sequence ID" value="NZ_CP017560.1"/>
</dbReference>
<dbReference type="SUPFAM" id="SSF53187">
    <property type="entry name" value="Zn-dependent exopeptidases"/>
    <property type="match status" value="1"/>
</dbReference>
<dbReference type="Gene3D" id="3.40.630.10">
    <property type="entry name" value="Zn peptidases"/>
    <property type="match status" value="1"/>
</dbReference>
<dbReference type="GO" id="GO:0046872">
    <property type="term" value="F:metal ion binding"/>
    <property type="evidence" value="ECO:0007669"/>
    <property type="project" value="UniProtKB-KW"/>
</dbReference>
<dbReference type="PIRSF" id="PIRSF005962">
    <property type="entry name" value="Pept_M20D_amidohydro"/>
    <property type="match status" value="1"/>
</dbReference>
<dbReference type="PANTHER" id="PTHR11014">
    <property type="entry name" value="PEPTIDASE M20 FAMILY MEMBER"/>
    <property type="match status" value="1"/>
</dbReference>
<dbReference type="PANTHER" id="PTHR11014:SF122">
    <property type="entry name" value="AMIDOHYDROLASE AMHX"/>
    <property type="match status" value="1"/>
</dbReference>
<keyword evidence="1" id="KW-0479">Metal-binding</keyword>
<evidence type="ECO:0000256" key="1">
    <source>
        <dbReference type="PIRSR" id="PIRSR005962-1"/>
    </source>
</evidence>
<dbReference type="Pfam" id="PF01546">
    <property type="entry name" value="Peptidase_M20"/>
    <property type="match status" value="1"/>
</dbReference>
<feature type="domain" description="Peptidase M20 dimerisation" evidence="2">
    <location>
        <begin position="170"/>
        <end position="257"/>
    </location>
</feature>
<dbReference type="InterPro" id="IPR036264">
    <property type="entry name" value="Bact_exopeptidase_dim_dom"/>
</dbReference>
<dbReference type="InterPro" id="IPR011650">
    <property type="entry name" value="Peptidase_M20_dimer"/>
</dbReference>
<feature type="binding site" evidence="1">
    <location>
        <position position="143"/>
    </location>
    <ligand>
        <name>Mn(2+)</name>
        <dbReference type="ChEBI" id="CHEBI:29035"/>
        <label>2</label>
    </ligand>
</feature>
<evidence type="ECO:0000313" key="4">
    <source>
        <dbReference type="Proteomes" id="UP000185746"/>
    </source>
</evidence>
<organism evidence="3 4">
    <name type="scientific">Sporosarcina ureilytica</name>
    <dbReference type="NCBI Taxonomy" id="298596"/>
    <lineage>
        <taxon>Bacteria</taxon>
        <taxon>Bacillati</taxon>
        <taxon>Bacillota</taxon>
        <taxon>Bacilli</taxon>
        <taxon>Bacillales</taxon>
        <taxon>Caryophanaceae</taxon>
        <taxon>Sporosarcina</taxon>
    </lineage>
</organism>